<reference evidence="1 2" key="1">
    <citation type="submission" date="2018-11" db="EMBL/GenBank/DDBJ databases">
        <title>The genome draft of YIM 96095.</title>
        <authorList>
            <person name="Tang S.-K."/>
            <person name="Chunyu W.-X."/>
            <person name="Feng Y.-Z."/>
        </authorList>
    </citation>
    <scope>NUCLEOTIDE SEQUENCE [LARGE SCALE GENOMIC DNA]</scope>
    <source>
        <strain evidence="1 2">YIM 96095</strain>
    </source>
</reference>
<evidence type="ECO:0000313" key="1">
    <source>
        <dbReference type="EMBL" id="RNL82442.1"/>
    </source>
</evidence>
<dbReference type="EMBL" id="RJMB01000023">
    <property type="protein sequence ID" value="RNL82442.1"/>
    <property type="molecule type" value="Genomic_DNA"/>
</dbReference>
<accession>A0A3N0E3M4</accession>
<evidence type="ECO:0000313" key="2">
    <source>
        <dbReference type="Proteomes" id="UP000269198"/>
    </source>
</evidence>
<comment type="caution">
    <text evidence="1">The sequence shown here is derived from an EMBL/GenBank/DDBJ whole genome shotgun (WGS) entry which is preliminary data.</text>
</comment>
<organism evidence="1 2">
    <name type="scientific">Halostreptopolyspora alba</name>
    <dbReference type="NCBI Taxonomy" id="2487137"/>
    <lineage>
        <taxon>Bacteria</taxon>
        <taxon>Bacillati</taxon>
        <taxon>Actinomycetota</taxon>
        <taxon>Actinomycetes</taxon>
        <taxon>Streptosporangiales</taxon>
        <taxon>Nocardiopsidaceae</taxon>
        <taxon>Halostreptopolyspora</taxon>
    </lineage>
</organism>
<name>A0A3N0E3M4_9ACTN</name>
<proteinExistence type="predicted"/>
<evidence type="ECO:0008006" key="3">
    <source>
        <dbReference type="Google" id="ProtNLM"/>
    </source>
</evidence>
<dbReference type="AlphaFoldDB" id="A0A3N0E3M4"/>
<keyword evidence="2" id="KW-1185">Reference proteome</keyword>
<protein>
    <recommendedName>
        <fullName evidence="3">DUF3558 domain-containing protein</fullName>
    </recommendedName>
</protein>
<sequence length="206" mass="22604">MASLVTLVLAVTVTGTVVYLRGDFRAAPGPSVAHVPEDPCASVEGSSFDDLDARPEFASVRNVETSCSWAVGNGDIPESTLRVEYAVPDEARRAELAEERGGEPVTEADELYQDAHEYYSEPVLEHQEAFSERERPESYGDESALVFLEYGDPELDYPQPTVSAALVIRDGERVTSVSLSSYTGELEFTQAEHVITDLVDDVPWQE</sequence>
<gene>
    <name evidence="1" type="ORF">EFW17_19230</name>
</gene>
<dbReference type="Proteomes" id="UP000269198">
    <property type="component" value="Unassembled WGS sequence"/>
</dbReference>